<dbReference type="EMBL" id="CAJOBA010001050">
    <property type="protein sequence ID" value="CAF3573055.1"/>
    <property type="molecule type" value="Genomic_DNA"/>
</dbReference>
<feature type="domain" description="MULE transposase" evidence="1">
    <location>
        <begin position="393"/>
        <end position="486"/>
    </location>
</feature>
<protein>
    <recommendedName>
        <fullName evidence="1">MULE transposase domain-containing protein</fullName>
    </recommendedName>
</protein>
<dbReference type="EMBL" id="CAJNOK010001050">
    <property type="protein sequence ID" value="CAF0790544.1"/>
    <property type="molecule type" value="Genomic_DNA"/>
</dbReference>
<evidence type="ECO:0000313" key="2">
    <source>
        <dbReference type="EMBL" id="CAF0790544.1"/>
    </source>
</evidence>
<gene>
    <name evidence="2" type="ORF">OVA965_LOCUS4108</name>
    <name evidence="3" type="ORF">TMI583_LOCUS4106</name>
</gene>
<dbReference type="Proteomes" id="UP000682733">
    <property type="component" value="Unassembled WGS sequence"/>
</dbReference>
<dbReference type="InterPro" id="IPR018289">
    <property type="entry name" value="MULE_transposase_dom"/>
</dbReference>
<organism evidence="2 4">
    <name type="scientific">Didymodactylos carnosus</name>
    <dbReference type="NCBI Taxonomy" id="1234261"/>
    <lineage>
        <taxon>Eukaryota</taxon>
        <taxon>Metazoa</taxon>
        <taxon>Spiralia</taxon>
        <taxon>Gnathifera</taxon>
        <taxon>Rotifera</taxon>
        <taxon>Eurotatoria</taxon>
        <taxon>Bdelloidea</taxon>
        <taxon>Philodinida</taxon>
        <taxon>Philodinidae</taxon>
        <taxon>Didymodactylos</taxon>
    </lineage>
</organism>
<accession>A0A8S2CS91</accession>
<dbReference type="Pfam" id="PF10551">
    <property type="entry name" value="MULE"/>
    <property type="match status" value="1"/>
</dbReference>
<sequence>MISACEGVNKCHFQPYQKILFFNNNDKCEKHYANIMKLKDRINKPAPTMRTVILSDMKREKANKVFEQRLKENISGPGGLSRQCRLELQRLRSNARVVERDLIRLNSDMYKMATTPRRSYAQKVSTSENINFSKLTHLQSHRQPTPTALSQEMESVTTTTTSSILLLSLIRPCSEQEQQESITFPLLQQSPQIHSFEGRKLSTKQHYSNEKENYFSEFLLRKYNLKQLLIQNCKQTKSKTRYYNNMSPREKFKIGKRGCSGSASTFNNTVQLRVAHTCDVSDKRLIKEKMRRRCDSESVPVPQIYEEELCKAVAGGMNISGMHFDSVKSSLYRQRNHYIPTLPITLDDVNVPQEWQVDNVGNQFLRFTSPMPNKMLVFVTERGLNELASCDHWNVDGTFKTAPTQFYQSYTIHTFNGISMKLSVFCLLPDKNHETYSTMIRGILFAAHILNPKTIMMDFEKAAILAFREYFPNAEIKGCYFHYTKNLWKKLSQQKSGRKLYKKEPESHFTQEFWNLYDVFDLRPKTNNAVEGYHRKQNLRVPAHPNIYRWIEQIRKEEDYAGCRGILEAGSGVTSKKRRKEDEDADFDLCVAKTALTIGEIEFDDYLHHVRRVAYKYIFEVGGKKNV</sequence>
<reference evidence="2" key="1">
    <citation type="submission" date="2021-02" db="EMBL/GenBank/DDBJ databases">
        <authorList>
            <person name="Nowell W R."/>
        </authorList>
    </citation>
    <scope>NUCLEOTIDE SEQUENCE</scope>
</reference>
<dbReference type="AlphaFoldDB" id="A0A8S2CS91"/>
<evidence type="ECO:0000259" key="1">
    <source>
        <dbReference type="Pfam" id="PF10551"/>
    </source>
</evidence>
<proteinExistence type="predicted"/>
<dbReference type="PANTHER" id="PTHR47160">
    <property type="entry name" value="PUTATIVE-RELATED"/>
    <property type="match status" value="1"/>
</dbReference>
<evidence type="ECO:0000313" key="3">
    <source>
        <dbReference type="EMBL" id="CAF3573055.1"/>
    </source>
</evidence>
<comment type="caution">
    <text evidence="2">The sequence shown here is derived from an EMBL/GenBank/DDBJ whole genome shotgun (WGS) entry which is preliminary data.</text>
</comment>
<evidence type="ECO:0000313" key="4">
    <source>
        <dbReference type="Proteomes" id="UP000677228"/>
    </source>
</evidence>
<dbReference type="Proteomes" id="UP000677228">
    <property type="component" value="Unassembled WGS sequence"/>
</dbReference>
<dbReference type="PANTHER" id="PTHR47160:SF10">
    <property type="entry name" value="MULE TRANSPOSASE DOMAIN-CONTAINING PROTEIN"/>
    <property type="match status" value="1"/>
</dbReference>
<name>A0A8S2CS91_9BILA</name>